<reference evidence="1" key="1">
    <citation type="submission" date="2014-09" db="EMBL/GenBank/DDBJ databases">
        <authorList>
            <person name="Magalhaes I.L.F."/>
            <person name="Oliveira U."/>
            <person name="Santos F.R."/>
            <person name="Vidigal T.H.D.A."/>
            <person name="Brescovit A.D."/>
            <person name="Santos A.J."/>
        </authorList>
    </citation>
    <scope>NUCLEOTIDE SEQUENCE</scope>
    <source>
        <tissue evidence="1">Shoot tissue taken approximately 20 cm above the soil surface</tissue>
    </source>
</reference>
<protein>
    <submittedName>
        <fullName evidence="1">Uncharacterized protein</fullName>
    </submittedName>
</protein>
<organism evidence="1">
    <name type="scientific">Arundo donax</name>
    <name type="common">Giant reed</name>
    <name type="synonym">Donax arundinaceus</name>
    <dbReference type="NCBI Taxonomy" id="35708"/>
    <lineage>
        <taxon>Eukaryota</taxon>
        <taxon>Viridiplantae</taxon>
        <taxon>Streptophyta</taxon>
        <taxon>Embryophyta</taxon>
        <taxon>Tracheophyta</taxon>
        <taxon>Spermatophyta</taxon>
        <taxon>Magnoliopsida</taxon>
        <taxon>Liliopsida</taxon>
        <taxon>Poales</taxon>
        <taxon>Poaceae</taxon>
        <taxon>PACMAD clade</taxon>
        <taxon>Arundinoideae</taxon>
        <taxon>Arundineae</taxon>
        <taxon>Arundo</taxon>
    </lineage>
</organism>
<dbReference type="EMBL" id="GBRH01173747">
    <property type="protein sequence ID" value="JAE24149.1"/>
    <property type="molecule type" value="Transcribed_RNA"/>
</dbReference>
<accession>A0A0A9GL90</accession>
<dbReference type="AlphaFoldDB" id="A0A0A9GL90"/>
<sequence>MREFSYYAVKVILQHNMIIHLTITLPNWANKW</sequence>
<name>A0A0A9GL90_ARUDO</name>
<evidence type="ECO:0000313" key="1">
    <source>
        <dbReference type="EMBL" id="JAE24149.1"/>
    </source>
</evidence>
<reference evidence="1" key="2">
    <citation type="journal article" date="2015" name="Data Brief">
        <title>Shoot transcriptome of the giant reed, Arundo donax.</title>
        <authorList>
            <person name="Barrero R.A."/>
            <person name="Guerrero F.D."/>
            <person name="Moolhuijzen P."/>
            <person name="Goolsby J.A."/>
            <person name="Tidwell J."/>
            <person name="Bellgard S.E."/>
            <person name="Bellgard M.I."/>
        </authorList>
    </citation>
    <scope>NUCLEOTIDE SEQUENCE</scope>
    <source>
        <tissue evidence="1">Shoot tissue taken approximately 20 cm above the soil surface</tissue>
    </source>
</reference>
<proteinExistence type="predicted"/>